<dbReference type="PANTHER" id="PTHR43653:SF1">
    <property type="entry name" value="CYTOCHROME C-TYPE BIOGENESIS PROTEIN CCMF"/>
    <property type="match status" value="1"/>
</dbReference>
<feature type="transmembrane region" description="Helical" evidence="7">
    <location>
        <begin position="230"/>
        <end position="250"/>
    </location>
</feature>
<feature type="transmembrane region" description="Helical" evidence="7">
    <location>
        <begin position="93"/>
        <end position="115"/>
    </location>
</feature>
<dbReference type="PRINTS" id="PR01411">
    <property type="entry name" value="CCMFBIOGNSIS"/>
</dbReference>
<keyword evidence="4" id="KW-0201">Cytochrome c-type biogenesis</keyword>
<gene>
    <name evidence="9" type="ORF">METZ01_LOCUS130451</name>
</gene>
<dbReference type="InterPro" id="IPR032523">
    <property type="entry name" value="CcmF_C"/>
</dbReference>
<evidence type="ECO:0000256" key="4">
    <source>
        <dbReference type="ARBA" id="ARBA00022748"/>
    </source>
</evidence>
<evidence type="ECO:0000256" key="6">
    <source>
        <dbReference type="ARBA" id="ARBA00023136"/>
    </source>
</evidence>
<evidence type="ECO:0000313" key="9">
    <source>
        <dbReference type="EMBL" id="SVA77597.1"/>
    </source>
</evidence>
<keyword evidence="3 7" id="KW-0812">Transmembrane</keyword>
<feature type="transmembrane region" description="Helical" evidence="7">
    <location>
        <begin position="135"/>
        <end position="155"/>
    </location>
</feature>
<accession>A0A381YM76</accession>
<protein>
    <recommendedName>
        <fullName evidence="8">Cytochrome c-type biogenesis protein CcmF C-terminal domain-containing protein</fullName>
    </recommendedName>
</protein>
<evidence type="ECO:0000256" key="2">
    <source>
        <dbReference type="ARBA" id="ARBA00009186"/>
    </source>
</evidence>
<feature type="transmembrane region" description="Helical" evidence="7">
    <location>
        <begin position="193"/>
        <end position="209"/>
    </location>
</feature>
<comment type="subcellular location">
    <subcellularLocation>
        <location evidence="1">Membrane</location>
        <topology evidence="1">Multi-pass membrane protein</topology>
    </subcellularLocation>
</comment>
<feature type="domain" description="Cytochrome c-type biogenesis protein CcmF C-terminal" evidence="8">
    <location>
        <begin position="56"/>
        <end position="370"/>
    </location>
</feature>
<dbReference type="InterPro" id="IPR003567">
    <property type="entry name" value="Cyt_c_biogenesis"/>
</dbReference>
<dbReference type="InterPro" id="IPR003568">
    <property type="entry name" value="Cyt_c_biogenesis_CcmF"/>
</dbReference>
<feature type="transmembrane region" description="Helical" evidence="7">
    <location>
        <begin position="167"/>
        <end position="187"/>
    </location>
</feature>
<evidence type="ECO:0000256" key="3">
    <source>
        <dbReference type="ARBA" id="ARBA00022692"/>
    </source>
</evidence>
<organism evidence="9">
    <name type="scientific">marine metagenome</name>
    <dbReference type="NCBI Taxonomy" id="408172"/>
    <lineage>
        <taxon>unclassified sequences</taxon>
        <taxon>metagenomes</taxon>
        <taxon>ecological metagenomes</taxon>
    </lineage>
</organism>
<feature type="transmembrane region" description="Helical" evidence="7">
    <location>
        <begin position="12"/>
        <end position="33"/>
    </location>
</feature>
<dbReference type="GO" id="GO:0016020">
    <property type="term" value="C:membrane"/>
    <property type="evidence" value="ECO:0007669"/>
    <property type="project" value="UniProtKB-SubCell"/>
</dbReference>
<dbReference type="EMBL" id="UINC01018467">
    <property type="protein sequence ID" value="SVA77597.1"/>
    <property type="molecule type" value="Genomic_DNA"/>
</dbReference>
<name>A0A381YM76_9ZZZZ</name>
<evidence type="ECO:0000256" key="1">
    <source>
        <dbReference type="ARBA" id="ARBA00004141"/>
    </source>
</evidence>
<keyword evidence="6 7" id="KW-0472">Membrane</keyword>
<keyword evidence="5 7" id="KW-1133">Transmembrane helix</keyword>
<dbReference type="GO" id="GO:0017004">
    <property type="term" value="P:cytochrome complex assembly"/>
    <property type="evidence" value="ECO:0007669"/>
    <property type="project" value="UniProtKB-KW"/>
</dbReference>
<reference evidence="9" key="1">
    <citation type="submission" date="2018-05" db="EMBL/GenBank/DDBJ databases">
        <authorList>
            <person name="Lanie J.A."/>
            <person name="Ng W.-L."/>
            <person name="Kazmierczak K.M."/>
            <person name="Andrzejewski T.M."/>
            <person name="Davidsen T.M."/>
            <person name="Wayne K.J."/>
            <person name="Tettelin H."/>
            <person name="Glass J.I."/>
            <person name="Rusch D."/>
            <person name="Podicherti R."/>
            <person name="Tsui H.-C.T."/>
            <person name="Winkler M.E."/>
        </authorList>
    </citation>
    <scope>NUCLEOTIDE SEQUENCE</scope>
</reference>
<feature type="transmembrane region" description="Helical" evidence="7">
    <location>
        <begin position="354"/>
        <end position="374"/>
    </location>
</feature>
<feature type="non-terminal residue" evidence="9">
    <location>
        <position position="1"/>
    </location>
</feature>
<dbReference type="PANTHER" id="PTHR43653">
    <property type="entry name" value="CYTOCHROME C ASSEMBLY PROTEIN-RELATED"/>
    <property type="match status" value="1"/>
</dbReference>
<dbReference type="AlphaFoldDB" id="A0A381YM76"/>
<dbReference type="Pfam" id="PF16327">
    <property type="entry name" value="CcmF_C"/>
    <property type="match status" value="1"/>
</dbReference>
<dbReference type="GO" id="GO:0015232">
    <property type="term" value="F:heme transmembrane transporter activity"/>
    <property type="evidence" value="ECO:0007669"/>
    <property type="project" value="InterPro"/>
</dbReference>
<sequence>HSLIITEKRGLFRNWSLFLCILAFATSLLGTFLVRSGILTSVHAFALDPERGVFILGIFSYFIFGSSIIYFLKNLKIDAKSNYELFSKEFGFLLNNLLLVILAISILFGTLFPLFYEAFNNGDQISVGAPYYEILIVPFVFFLSILQGVGLYLGWNNTKNFSFLGRLLIVTFTLMLIVSLFVYISFGNINKEIILPIFLFSWIFSGTLLDKIVSSSTKETLNFLLQRSGVILSHLGTAIMIIGIGVVSIFSVENEVILEPGQKYQMEDTTFEFINIEEMKAQNYISTIGLLEVSEPKGSFKLVAEKRYYPASNQIMTEAGIYPTLKQDYYVTLGDNIQGTKWSFRLLIKPFVRFIWLGCLFISFGIFISIYLNFRKRNV</sequence>
<comment type="similarity">
    <text evidence="2">Belongs to the CcmF/CycK/Ccl1/NrfE/CcsA family.</text>
</comment>
<dbReference type="PRINTS" id="PR01410">
    <property type="entry name" value="CCBIOGENESIS"/>
</dbReference>
<evidence type="ECO:0000256" key="5">
    <source>
        <dbReference type="ARBA" id="ARBA00022989"/>
    </source>
</evidence>
<evidence type="ECO:0000256" key="7">
    <source>
        <dbReference type="SAM" id="Phobius"/>
    </source>
</evidence>
<proteinExistence type="inferred from homology"/>
<feature type="transmembrane region" description="Helical" evidence="7">
    <location>
        <begin position="53"/>
        <end position="72"/>
    </location>
</feature>
<evidence type="ECO:0000259" key="8">
    <source>
        <dbReference type="Pfam" id="PF16327"/>
    </source>
</evidence>